<feature type="compositionally biased region" description="Polar residues" evidence="1">
    <location>
        <begin position="225"/>
        <end position="250"/>
    </location>
</feature>
<accession>A0A3M6UQA2</accession>
<dbReference type="Proteomes" id="UP000275408">
    <property type="component" value="Unassembled WGS sequence"/>
</dbReference>
<evidence type="ECO:0000313" key="2">
    <source>
        <dbReference type="EMBL" id="RMX55822.1"/>
    </source>
</evidence>
<dbReference type="EMBL" id="RCHS01000997">
    <property type="protein sequence ID" value="RMX55822.1"/>
    <property type="molecule type" value="Genomic_DNA"/>
</dbReference>
<dbReference type="OrthoDB" id="5402602at2759"/>
<reference evidence="2 3" key="1">
    <citation type="journal article" date="2018" name="Sci. Rep.">
        <title>Comparative analysis of the Pocillopora damicornis genome highlights role of immune system in coral evolution.</title>
        <authorList>
            <person name="Cunning R."/>
            <person name="Bay R.A."/>
            <person name="Gillette P."/>
            <person name="Baker A.C."/>
            <person name="Traylor-Knowles N."/>
        </authorList>
    </citation>
    <scope>NUCLEOTIDE SEQUENCE [LARGE SCALE GENOMIC DNA]</scope>
    <source>
        <strain evidence="2">RSMAS</strain>
        <tissue evidence="2">Whole animal</tissue>
    </source>
</reference>
<dbReference type="STRING" id="46731.A0A3M6UQA2"/>
<feature type="region of interest" description="Disordered" evidence="1">
    <location>
        <begin position="219"/>
        <end position="252"/>
    </location>
</feature>
<organism evidence="2 3">
    <name type="scientific">Pocillopora damicornis</name>
    <name type="common">Cauliflower coral</name>
    <name type="synonym">Millepora damicornis</name>
    <dbReference type="NCBI Taxonomy" id="46731"/>
    <lineage>
        <taxon>Eukaryota</taxon>
        <taxon>Metazoa</taxon>
        <taxon>Cnidaria</taxon>
        <taxon>Anthozoa</taxon>
        <taxon>Hexacorallia</taxon>
        <taxon>Scleractinia</taxon>
        <taxon>Astrocoeniina</taxon>
        <taxon>Pocilloporidae</taxon>
        <taxon>Pocillopora</taxon>
    </lineage>
</organism>
<protein>
    <submittedName>
        <fullName evidence="2">Uncharacterized protein</fullName>
    </submittedName>
</protein>
<comment type="caution">
    <text evidence="2">The sequence shown here is derived from an EMBL/GenBank/DDBJ whole genome shotgun (WGS) entry which is preliminary data.</text>
</comment>
<proteinExistence type="predicted"/>
<keyword evidence="3" id="KW-1185">Reference proteome</keyword>
<name>A0A3M6UQA2_POCDA</name>
<evidence type="ECO:0000256" key="1">
    <source>
        <dbReference type="SAM" id="MobiDB-lite"/>
    </source>
</evidence>
<gene>
    <name evidence="2" type="ORF">pdam_00009579</name>
</gene>
<evidence type="ECO:0000313" key="3">
    <source>
        <dbReference type="Proteomes" id="UP000275408"/>
    </source>
</evidence>
<sequence length="286" mass="32304">MESEALNTEADYGFQIKQQLNWCTLRCPRSEYPLPPVHRACRDGDILSLTYSTIQGDKLAVFRSINARDQFLMWTPIHWADRKVSPFHFRVSNGIADWSFCNGVVENLDHYEILIPNGVNHNLHISNGENQWTDSANGFQNEHVNHEHFKSTSYNSCLSAKDGDVDMHSEEVQETNAIKTISRYHYLNQPVRCLESVGAHEFCCGSSDGLSTRSTNLRLNPESMMKNNGTPSSASSARVGNKSTNSTRASDTIPEPPWSLLSVIPGYTCRARLKILCFIVDIIRFF</sequence>
<dbReference type="AlphaFoldDB" id="A0A3M6UQA2"/>